<accession>A0A397U146</accession>
<name>A0A397U146_9GLOM</name>
<dbReference type="EMBL" id="QKWP01002298">
    <property type="protein sequence ID" value="RIB03910.1"/>
    <property type="molecule type" value="Genomic_DNA"/>
</dbReference>
<gene>
    <name evidence="1" type="ORF">C2G38_2223799</name>
</gene>
<comment type="caution">
    <text evidence="1">The sequence shown here is derived from an EMBL/GenBank/DDBJ whole genome shotgun (WGS) entry which is preliminary data.</text>
</comment>
<organism evidence="1 2">
    <name type="scientific">Gigaspora rosea</name>
    <dbReference type="NCBI Taxonomy" id="44941"/>
    <lineage>
        <taxon>Eukaryota</taxon>
        <taxon>Fungi</taxon>
        <taxon>Fungi incertae sedis</taxon>
        <taxon>Mucoromycota</taxon>
        <taxon>Glomeromycotina</taxon>
        <taxon>Glomeromycetes</taxon>
        <taxon>Diversisporales</taxon>
        <taxon>Gigasporaceae</taxon>
        <taxon>Gigaspora</taxon>
    </lineage>
</organism>
<dbReference type="Proteomes" id="UP000266673">
    <property type="component" value="Unassembled WGS sequence"/>
</dbReference>
<dbReference type="OrthoDB" id="2439145at2759"/>
<reference evidence="1 2" key="1">
    <citation type="submission" date="2018-06" db="EMBL/GenBank/DDBJ databases">
        <title>Comparative genomics reveals the genomic features of Rhizophagus irregularis, R. cerebriforme, R. diaphanum and Gigaspora rosea, and their symbiotic lifestyle signature.</title>
        <authorList>
            <person name="Morin E."/>
            <person name="San Clemente H."/>
            <person name="Chen E.C.H."/>
            <person name="De La Providencia I."/>
            <person name="Hainaut M."/>
            <person name="Kuo A."/>
            <person name="Kohler A."/>
            <person name="Murat C."/>
            <person name="Tang N."/>
            <person name="Roy S."/>
            <person name="Loubradou J."/>
            <person name="Henrissat B."/>
            <person name="Grigoriev I.V."/>
            <person name="Corradi N."/>
            <person name="Roux C."/>
            <person name="Martin F.M."/>
        </authorList>
    </citation>
    <scope>NUCLEOTIDE SEQUENCE [LARGE SCALE GENOMIC DNA]</scope>
    <source>
        <strain evidence="1 2">DAOM 194757</strain>
    </source>
</reference>
<protein>
    <submittedName>
        <fullName evidence="1">Uncharacterized protein</fullName>
    </submittedName>
</protein>
<sequence length="572" mass="67491">MEEKMLEQHVVTSFNRAIVNGRAINNNITNKINSEERLKFNRIFWNKVSTPATLNQSEFSNDIYTQLIKSIKITEQTYFNLNKNDTKKKEFKNTVINRIKTKIKDTCELICDDLLFRNALAIEFNQALEWLETLCNNIFIVYDKSNNSQDQFKVKIEDFSPAEQYLRFQVFIVIKNNTAKWKALQQNNLNVLRENLLECFNDILSNSSYENISSHFFKYVAESVEKQMVIQEQYISEILETHLKQNWMSEERNPTRYAYEQSFGEYDVEKTRKYIDNPTSFMKKLLENDIDIFKDIKVEERLKQIEKTINDALEKLGEIILTCQQHFSKTLDKNLTLEKIVFHKRKGSLMKSFKRIFTLSGSSNEAICPEILIENAICVLGKCIISSPQDFYIVLKEDYNKYVQEFNMLWRTQLADLCKISLSNIIEISKNSYWNKVKGCQYQCPYCGSKCELAEHGSNTNHRASIHLMNSFGGVNLTESREASLIICNEPKNFNVTYHKGGDYKNGLIFEEFTKKYYPEWWPLLGRKQPDDDQIKQVRAMWVNLKDELCRKFDMKDKTPEKWCRDYKYLAK</sequence>
<keyword evidence="2" id="KW-1185">Reference proteome</keyword>
<dbReference type="STRING" id="44941.A0A397U146"/>
<evidence type="ECO:0000313" key="2">
    <source>
        <dbReference type="Proteomes" id="UP000266673"/>
    </source>
</evidence>
<evidence type="ECO:0000313" key="1">
    <source>
        <dbReference type="EMBL" id="RIB03910.1"/>
    </source>
</evidence>
<proteinExistence type="predicted"/>
<dbReference type="AlphaFoldDB" id="A0A397U146"/>